<proteinExistence type="predicted"/>
<dbReference type="RefSeq" id="WP_104831561.1">
    <property type="nucleotide sequence ID" value="NZ_PJCH01000015.1"/>
</dbReference>
<dbReference type="Proteomes" id="UP000239504">
    <property type="component" value="Unassembled WGS sequence"/>
</dbReference>
<evidence type="ECO:0000313" key="1">
    <source>
        <dbReference type="EMBL" id="PQA86349.1"/>
    </source>
</evidence>
<reference evidence="1 2" key="1">
    <citation type="submission" date="2017-12" db="EMBL/GenBank/DDBJ databases">
        <authorList>
            <person name="Hurst M.R.H."/>
        </authorList>
    </citation>
    <scope>NUCLEOTIDE SEQUENCE [LARGE SCALE GENOMIC DNA]</scope>
    <source>
        <strain evidence="1 2">SY-3-19</strain>
    </source>
</reference>
<accession>A0A2S7K1H2</accession>
<sequence length="69" mass="7557">MLLVVVILWGVFNHSLPEKDPKIVEPGQFFIAAARYLTGRALILDETGLRLISLLQGRGPSPKAICNQA</sequence>
<evidence type="ECO:0000313" key="2">
    <source>
        <dbReference type="Proteomes" id="UP000239504"/>
    </source>
</evidence>
<protein>
    <submittedName>
        <fullName evidence="1">Uncharacterized protein</fullName>
    </submittedName>
</protein>
<dbReference type="AlphaFoldDB" id="A0A2S7K1H2"/>
<dbReference type="EMBL" id="PJCH01000015">
    <property type="protein sequence ID" value="PQA86349.1"/>
    <property type="molecule type" value="Genomic_DNA"/>
</dbReference>
<gene>
    <name evidence="1" type="ORF">CW354_18595</name>
</gene>
<organism evidence="1 2">
    <name type="scientific">Hyphococcus luteus</name>
    <dbReference type="NCBI Taxonomy" id="2058213"/>
    <lineage>
        <taxon>Bacteria</taxon>
        <taxon>Pseudomonadati</taxon>
        <taxon>Pseudomonadota</taxon>
        <taxon>Alphaproteobacteria</taxon>
        <taxon>Parvularculales</taxon>
        <taxon>Parvularculaceae</taxon>
        <taxon>Hyphococcus</taxon>
    </lineage>
</organism>
<comment type="caution">
    <text evidence="1">The sequence shown here is derived from an EMBL/GenBank/DDBJ whole genome shotgun (WGS) entry which is preliminary data.</text>
</comment>
<keyword evidence="2" id="KW-1185">Reference proteome</keyword>
<name>A0A2S7K1H2_9PROT</name>